<feature type="compositionally biased region" description="Polar residues" evidence="1">
    <location>
        <begin position="170"/>
        <end position="179"/>
    </location>
</feature>
<keyword evidence="2" id="KW-0732">Signal</keyword>
<comment type="caution">
    <text evidence="3">The sequence shown here is derived from an EMBL/GenBank/DDBJ whole genome shotgun (WGS) entry which is preliminary data.</text>
</comment>
<evidence type="ECO:0000313" key="4">
    <source>
        <dbReference type="Proteomes" id="UP000186176"/>
    </source>
</evidence>
<dbReference type="EMBL" id="LRBP01000027">
    <property type="protein sequence ID" value="OII71824.1"/>
    <property type="molecule type" value="Genomic_DNA"/>
</dbReference>
<feature type="chain" id="PRO_5012859697" description="Signal peptide-containing protein" evidence="2">
    <location>
        <begin position="24"/>
        <end position="346"/>
    </location>
</feature>
<reference evidence="3 4" key="1">
    <citation type="submission" date="2016-10" db="EMBL/GenBank/DDBJ databases">
        <title>Reductive evolution of mitochondrial metabolism and differential evolution of invasion-related proteins in Cryptosporidium.</title>
        <authorList>
            <person name="Liu S."/>
            <person name="Roellig D.M."/>
            <person name="Guo Y."/>
            <person name="Li N."/>
            <person name="Frace M.A."/>
            <person name="Tang K."/>
            <person name="Zhang L."/>
            <person name="Feng Y."/>
            <person name="Xiao L."/>
        </authorList>
    </citation>
    <scope>NUCLEOTIDE SEQUENCE [LARGE SCALE GENOMIC DNA]</scope>
    <source>
        <strain evidence="3">39726</strain>
    </source>
</reference>
<feature type="compositionally biased region" description="Basic and acidic residues" evidence="1">
    <location>
        <begin position="256"/>
        <end position="266"/>
    </location>
</feature>
<dbReference type="VEuPathDB" id="CryptoDB:cubi_00632"/>
<dbReference type="AlphaFoldDB" id="A0A1J4MC60"/>
<sequence>MQVSYLFFVVFVLILGSNSFVHANSTKSKENTNVQGGIKESRFRKFVNNLNGVELKFPKISRKKFDEKHTLESLTTRLQEIEKIRNGSKNPFKKLRCYIQESNIKRKIRSLLKEKEEEEKLEKLEEEFSMDYSPQILSEEGSVPPYIPVVVGSFKENTNASERSIRNEEGNQANDSSLSEEMIEPRTEESEEVANPITSEIDKIDVESDEDRVHEDTESAAEVSEENLEDEPVTNLDQSQAISKDQQTSSILKENTTVEEKSDQEKQGTVLRLFSKLFKNKKPVVGDDLEKLLAARESIEGKISSSKNKIVKKYLETKLQNINKRISKVTESAVDAVTESGEIDIN</sequence>
<evidence type="ECO:0000256" key="1">
    <source>
        <dbReference type="SAM" id="MobiDB-lite"/>
    </source>
</evidence>
<protein>
    <recommendedName>
        <fullName evidence="5">Signal peptide-containing protein</fullName>
    </recommendedName>
</protein>
<dbReference type="GeneID" id="39977424"/>
<feature type="compositionally biased region" description="Acidic residues" evidence="1">
    <location>
        <begin position="223"/>
        <end position="232"/>
    </location>
</feature>
<evidence type="ECO:0000313" key="3">
    <source>
        <dbReference type="EMBL" id="OII71824.1"/>
    </source>
</evidence>
<proteinExistence type="predicted"/>
<feature type="region of interest" description="Disordered" evidence="1">
    <location>
        <begin position="160"/>
        <end position="266"/>
    </location>
</feature>
<dbReference type="RefSeq" id="XP_028873443.1">
    <property type="nucleotide sequence ID" value="XM_029017645.1"/>
</dbReference>
<feature type="signal peptide" evidence="2">
    <location>
        <begin position="1"/>
        <end position="23"/>
    </location>
</feature>
<dbReference type="Proteomes" id="UP000186176">
    <property type="component" value="Unassembled WGS sequence"/>
</dbReference>
<evidence type="ECO:0008006" key="5">
    <source>
        <dbReference type="Google" id="ProtNLM"/>
    </source>
</evidence>
<accession>A0A1J4MC60</accession>
<name>A0A1J4MC60_9CRYT</name>
<dbReference type="OrthoDB" id="343760at2759"/>
<gene>
    <name evidence="3" type="ORF">cubi_00632</name>
</gene>
<organism evidence="3 4">
    <name type="scientific">Cryptosporidium ubiquitum</name>
    <dbReference type="NCBI Taxonomy" id="857276"/>
    <lineage>
        <taxon>Eukaryota</taxon>
        <taxon>Sar</taxon>
        <taxon>Alveolata</taxon>
        <taxon>Apicomplexa</taxon>
        <taxon>Conoidasida</taxon>
        <taxon>Coccidia</taxon>
        <taxon>Eucoccidiorida</taxon>
        <taxon>Eimeriorina</taxon>
        <taxon>Cryptosporidiidae</taxon>
        <taxon>Cryptosporidium</taxon>
    </lineage>
</organism>
<feature type="compositionally biased region" description="Polar residues" evidence="1">
    <location>
        <begin position="235"/>
        <end position="255"/>
    </location>
</feature>
<evidence type="ECO:0000256" key="2">
    <source>
        <dbReference type="SAM" id="SignalP"/>
    </source>
</evidence>
<keyword evidence="4" id="KW-1185">Reference proteome</keyword>
<feature type="compositionally biased region" description="Basic and acidic residues" evidence="1">
    <location>
        <begin position="200"/>
        <end position="217"/>
    </location>
</feature>